<evidence type="ECO:0000313" key="2">
    <source>
        <dbReference type="Proteomes" id="UP000287651"/>
    </source>
</evidence>
<name>A0A426XR88_ENSVE</name>
<gene>
    <name evidence="1" type="ORF">B296_00036899</name>
</gene>
<comment type="caution">
    <text evidence="1">The sequence shown here is derived from an EMBL/GenBank/DDBJ whole genome shotgun (WGS) entry which is preliminary data.</text>
</comment>
<accession>A0A426XR88</accession>
<feature type="non-terminal residue" evidence="1">
    <location>
        <position position="72"/>
    </location>
</feature>
<dbReference type="Proteomes" id="UP000287651">
    <property type="component" value="Unassembled WGS sequence"/>
</dbReference>
<sequence length="72" mass="8120">MRTDRYRVVPSESESPIAGMRLDEAMTPSLRRNEALPHLPARDEAPPLLLVWENEAPPCSTAASFSRDVRRC</sequence>
<evidence type="ECO:0000313" key="1">
    <source>
        <dbReference type="EMBL" id="RRT42017.1"/>
    </source>
</evidence>
<reference evidence="1 2" key="1">
    <citation type="journal article" date="2014" name="Agronomy (Basel)">
        <title>A Draft Genome Sequence for Ensete ventricosum, the Drought-Tolerant Tree Against Hunger.</title>
        <authorList>
            <person name="Harrison J."/>
            <person name="Moore K.A."/>
            <person name="Paszkiewicz K."/>
            <person name="Jones T."/>
            <person name="Grant M."/>
            <person name="Ambacheew D."/>
            <person name="Muzemil S."/>
            <person name="Studholme D.J."/>
        </authorList>
    </citation>
    <scope>NUCLEOTIDE SEQUENCE [LARGE SCALE GENOMIC DNA]</scope>
</reference>
<dbReference type="AlphaFoldDB" id="A0A426XR88"/>
<proteinExistence type="predicted"/>
<protein>
    <submittedName>
        <fullName evidence="1">Uncharacterized protein</fullName>
    </submittedName>
</protein>
<dbReference type="EMBL" id="AMZH03018129">
    <property type="protein sequence ID" value="RRT42017.1"/>
    <property type="molecule type" value="Genomic_DNA"/>
</dbReference>
<organism evidence="1 2">
    <name type="scientific">Ensete ventricosum</name>
    <name type="common">Abyssinian banana</name>
    <name type="synonym">Musa ensete</name>
    <dbReference type="NCBI Taxonomy" id="4639"/>
    <lineage>
        <taxon>Eukaryota</taxon>
        <taxon>Viridiplantae</taxon>
        <taxon>Streptophyta</taxon>
        <taxon>Embryophyta</taxon>
        <taxon>Tracheophyta</taxon>
        <taxon>Spermatophyta</taxon>
        <taxon>Magnoliopsida</taxon>
        <taxon>Liliopsida</taxon>
        <taxon>Zingiberales</taxon>
        <taxon>Musaceae</taxon>
        <taxon>Ensete</taxon>
    </lineage>
</organism>